<dbReference type="AlphaFoldDB" id="A0AAV2N2Q7"/>
<proteinExistence type="predicted"/>
<reference evidence="1 2" key="1">
    <citation type="submission" date="2024-04" db="EMBL/GenBank/DDBJ databases">
        <authorList>
            <consortium name="Molecular Ecology Group"/>
        </authorList>
    </citation>
    <scope>NUCLEOTIDE SEQUENCE [LARGE SCALE GENOMIC DNA]</scope>
</reference>
<sequence length="107" mass="12022">MRGLHAWKEVGKVSGRMQYSRRLGRQRMSSAHESGYPNEIQYGNVEDHPTVFTSCSLPPLPRSPSCNENVVSSDTPPFVRFHHGIRDTAPVASNFVNAAKFYGKKKM</sequence>
<evidence type="ECO:0000313" key="1">
    <source>
        <dbReference type="EMBL" id="CAL1673897.1"/>
    </source>
</evidence>
<organism evidence="1 2">
    <name type="scientific">Lasius platythorax</name>
    <dbReference type="NCBI Taxonomy" id="488582"/>
    <lineage>
        <taxon>Eukaryota</taxon>
        <taxon>Metazoa</taxon>
        <taxon>Ecdysozoa</taxon>
        <taxon>Arthropoda</taxon>
        <taxon>Hexapoda</taxon>
        <taxon>Insecta</taxon>
        <taxon>Pterygota</taxon>
        <taxon>Neoptera</taxon>
        <taxon>Endopterygota</taxon>
        <taxon>Hymenoptera</taxon>
        <taxon>Apocrita</taxon>
        <taxon>Aculeata</taxon>
        <taxon>Formicoidea</taxon>
        <taxon>Formicidae</taxon>
        <taxon>Formicinae</taxon>
        <taxon>Lasius</taxon>
        <taxon>Lasius</taxon>
    </lineage>
</organism>
<gene>
    <name evidence="1" type="ORF">LPLAT_LOCUS685</name>
</gene>
<protein>
    <submittedName>
        <fullName evidence="1">Uncharacterized protein</fullName>
    </submittedName>
</protein>
<dbReference type="EMBL" id="OZ034824">
    <property type="protein sequence ID" value="CAL1673897.1"/>
    <property type="molecule type" value="Genomic_DNA"/>
</dbReference>
<dbReference type="Proteomes" id="UP001497644">
    <property type="component" value="Chromosome 1"/>
</dbReference>
<evidence type="ECO:0000313" key="2">
    <source>
        <dbReference type="Proteomes" id="UP001497644"/>
    </source>
</evidence>
<name>A0AAV2N2Q7_9HYME</name>
<keyword evidence="2" id="KW-1185">Reference proteome</keyword>
<accession>A0AAV2N2Q7</accession>